<comment type="similarity">
    <text evidence="1">Belongs to the glycosyltransferase 2 family.</text>
</comment>
<dbReference type="Gene3D" id="3.90.550.10">
    <property type="entry name" value="Spore Coat Polysaccharide Biosynthesis Protein SpsA, Chain A"/>
    <property type="match status" value="1"/>
</dbReference>
<dbReference type="EC" id="2.4.-.-" evidence="5"/>
<dbReference type="InterPro" id="IPR001173">
    <property type="entry name" value="Glyco_trans_2-like"/>
</dbReference>
<gene>
    <name evidence="5" type="ORF">P8627_09420</name>
</gene>
<evidence type="ECO:0000313" key="5">
    <source>
        <dbReference type="EMBL" id="WGH77271.1"/>
    </source>
</evidence>
<protein>
    <submittedName>
        <fullName evidence="5">Glycosyltransferase</fullName>
        <ecNumber evidence="5">2.4.-.-</ecNumber>
    </submittedName>
</protein>
<dbReference type="SUPFAM" id="SSF53448">
    <property type="entry name" value="Nucleotide-diphospho-sugar transferases"/>
    <property type="match status" value="1"/>
</dbReference>
<evidence type="ECO:0000256" key="1">
    <source>
        <dbReference type="ARBA" id="ARBA00006739"/>
    </source>
</evidence>
<dbReference type="Proteomes" id="UP001243420">
    <property type="component" value="Chromosome"/>
</dbReference>
<dbReference type="GO" id="GO:0016757">
    <property type="term" value="F:glycosyltransferase activity"/>
    <property type="evidence" value="ECO:0007669"/>
    <property type="project" value="UniProtKB-KW"/>
</dbReference>
<dbReference type="RefSeq" id="WP_279963845.1">
    <property type="nucleotide sequence ID" value="NZ_CP122537.1"/>
</dbReference>
<keyword evidence="3 5" id="KW-0808">Transferase</keyword>
<evidence type="ECO:0000256" key="2">
    <source>
        <dbReference type="ARBA" id="ARBA00022676"/>
    </source>
</evidence>
<proteinExistence type="inferred from homology"/>
<evidence type="ECO:0000256" key="3">
    <source>
        <dbReference type="ARBA" id="ARBA00022679"/>
    </source>
</evidence>
<sequence length="295" mass="32302">MTSPSRTSGAAGPRAAVIIPHFNDPDRLARCLAALMGDLPDCVEVLVVDNGSHSDPGAWLRRDFPEVRLLCETRPGAGPARNRGAAETDAELLLFLDADCVPGPGWVATALCAAREADLVGGDVEIFDETPPPRSGAEAFETTFAFDMRRYLDEVGFLGSGNLVTRREVHAALGGFRPAVSEDKDYSHRARAAGFTLGYVAEMRVGHPSRADWPALRAKWRRLTDEAWALHRAEGRGRLAWVGRALLMPVSVLAHLPRVLRARTLTPGERWRAAGTLLRIRMARMLWMLRQALAP</sequence>
<dbReference type="EMBL" id="CP122537">
    <property type="protein sequence ID" value="WGH77271.1"/>
    <property type="molecule type" value="Genomic_DNA"/>
</dbReference>
<dbReference type="PANTHER" id="PTHR43179">
    <property type="entry name" value="RHAMNOSYLTRANSFERASE WBBL"/>
    <property type="match status" value="1"/>
</dbReference>
<evidence type="ECO:0000313" key="6">
    <source>
        <dbReference type="Proteomes" id="UP001243420"/>
    </source>
</evidence>
<organism evidence="5 6">
    <name type="scientific">Jannaschia ovalis</name>
    <dbReference type="NCBI Taxonomy" id="3038773"/>
    <lineage>
        <taxon>Bacteria</taxon>
        <taxon>Pseudomonadati</taxon>
        <taxon>Pseudomonadota</taxon>
        <taxon>Alphaproteobacteria</taxon>
        <taxon>Rhodobacterales</taxon>
        <taxon>Roseobacteraceae</taxon>
        <taxon>Jannaschia</taxon>
    </lineage>
</organism>
<evidence type="ECO:0000259" key="4">
    <source>
        <dbReference type="Pfam" id="PF00535"/>
    </source>
</evidence>
<dbReference type="PANTHER" id="PTHR43179:SF12">
    <property type="entry name" value="GALACTOFURANOSYLTRANSFERASE GLFT2"/>
    <property type="match status" value="1"/>
</dbReference>
<keyword evidence="6" id="KW-1185">Reference proteome</keyword>
<dbReference type="Pfam" id="PF00535">
    <property type="entry name" value="Glycos_transf_2"/>
    <property type="match status" value="1"/>
</dbReference>
<keyword evidence="2 5" id="KW-0328">Glycosyltransferase</keyword>
<accession>A0ABY8L7K1</accession>
<name>A0ABY8L7K1_9RHOB</name>
<feature type="domain" description="Glycosyltransferase 2-like" evidence="4">
    <location>
        <begin position="17"/>
        <end position="171"/>
    </location>
</feature>
<dbReference type="InterPro" id="IPR029044">
    <property type="entry name" value="Nucleotide-diphossugar_trans"/>
</dbReference>
<reference evidence="5 6" key="1">
    <citation type="submission" date="2023-04" db="EMBL/GenBank/DDBJ databases">
        <title>Jannaschia ovalis sp. nov., a marine bacterium isolated from sea tidal flat.</title>
        <authorList>
            <person name="Kwon D.Y."/>
            <person name="Kim J.-J."/>
        </authorList>
    </citation>
    <scope>NUCLEOTIDE SEQUENCE [LARGE SCALE GENOMIC DNA]</scope>
    <source>
        <strain evidence="5 6">GRR-S6-38</strain>
    </source>
</reference>